<evidence type="ECO:0000313" key="3">
    <source>
        <dbReference type="Proteomes" id="UP000091857"/>
    </source>
</evidence>
<comment type="caution">
    <text evidence="2">The sequence shown here is derived from an EMBL/GenBank/DDBJ whole genome shotgun (WGS) entry which is preliminary data.</text>
</comment>
<dbReference type="EMBL" id="CM004389">
    <property type="protein sequence ID" value="OAY54829.1"/>
    <property type="molecule type" value="Genomic_DNA"/>
</dbReference>
<dbReference type="AlphaFoldDB" id="A0A2C9W8E6"/>
<dbReference type="PANTHER" id="PTHR33834">
    <property type="entry name" value="SIGNALING PEPTIDE TAXIMIN 2"/>
    <property type="match status" value="1"/>
</dbReference>
<accession>A0A2C9W8E6</accession>
<feature type="transmembrane region" description="Helical" evidence="1">
    <location>
        <begin position="7"/>
        <end position="33"/>
    </location>
</feature>
<sequence>MADCRPLGFLISLPFAFLSLILSLVGLIVWIIGSVLTCICPCCICCVGVANFAIELIKLPVNIILWFIELIPC</sequence>
<organism evidence="2 3">
    <name type="scientific">Manihot esculenta</name>
    <name type="common">Cassava</name>
    <name type="synonym">Jatropha manihot</name>
    <dbReference type="NCBI Taxonomy" id="3983"/>
    <lineage>
        <taxon>Eukaryota</taxon>
        <taxon>Viridiplantae</taxon>
        <taxon>Streptophyta</taxon>
        <taxon>Embryophyta</taxon>
        <taxon>Tracheophyta</taxon>
        <taxon>Spermatophyta</taxon>
        <taxon>Magnoliopsida</taxon>
        <taxon>eudicotyledons</taxon>
        <taxon>Gunneridae</taxon>
        <taxon>Pentapetalae</taxon>
        <taxon>rosids</taxon>
        <taxon>fabids</taxon>
        <taxon>Malpighiales</taxon>
        <taxon>Euphorbiaceae</taxon>
        <taxon>Crotonoideae</taxon>
        <taxon>Manihoteae</taxon>
        <taxon>Manihot</taxon>
    </lineage>
</organism>
<evidence type="ECO:0000256" key="1">
    <source>
        <dbReference type="SAM" id="Phobius"/>
    </source>
</evidence>
<keyword evidence="1" id="KW-0812">Transmembrane</keyword>
<dbReference type="STRING" id="3983.A0A2C9W8E6"/>
<evidence type="ECO:0000313" key="2">
    <source>
        <dbReference type="EMBL" id="OAY54829.1"/>
    </source>
</evidence>
<keyword evidence="3" id="KW-1185">Reference proteome</keyword>
<dbReference type="Gramene" id="Manes.03G105200.1.v8.1">
    <property type="protein sequence ID" value="Manes.03G105200.1.v8.1.CDS"/>
    <property type="gene ID" value="Manes.03G105200.v8.1"/>
</dbReference>
<dbReference type="InterPro" id="IPR055283">
    <property type="entry name" value="TAXIMIN_1/2"/>
</dbReference>
<keyword evidence="1" id="KW-1133">Transmembrane helix</keyword>
<reference evidence="3" key="1">
    <citation type="journal article" date="2016" name="Nat. Biotechnol.">
        <title>Sequencing wild and cultivated cassava and related species reveals extensive interspecific hybridization and genetic diversity.</title>
        <authorList>
            <person name="Bredeson J.V."/>
            <person name="Lyons J.B."/>
            <person name="Prochnik S.E."/>
            <person name="Wu G.A."/>
            <person name="Ha C.M."/>
            <person name="Edsinger-Gonzales E."/>
            <person name="Grimwood J."/>
            <person name="Schmutz J."/>
            <person name="Rabbi I.Y."/>
            <person name="Egesi C."/>
            <person name="Nauluvula P."/>
            <person name="Lebot V."/>
            <person name="Ndunguru J."/>
            <person name="Mkamilo G."/>
            <person name="Bart R.S."/>
            <person name="Setter T.L."/>
            <person name="Gleadow R.M."/>
            <person name="Kulakow P."/>
            <person name="Ferguson M.E."/>
            <person name="Rounsley S."/>
            <person name="Rokhsar D.S."/>
        </authorList>
    </citation>
    <scope>NUCLEOTIDE SEQUENCE [LARGE SCALE GENOMIC DNA]</scope>
    <source>
        <strain evidence="3">cv. AM560-2</strain>
    </source>
</reference>
<dbReference type="OMA" id="ANCAVGL"/>
<keyword evidence="1" id="KW-0472">Membrane</keyword>
<proteinExistence type="predicted"/>
<name>A0A2C9W8E6_MANES</name>
<dbReference type="PANTHER" id="PTHR33834:SF10">
    <property type="entry name" value="SIGNALING PEPTIDE TAXIMIN 2-LIKE"/>
    <property type="match status" value="1"/>
</dbReference>
<dbReference type="Proteomes" id="UP000091857">
    <property type="component" value="Chromosome 3"/>
</dbReference>
<gene>
    <name evidence="2" type="ORF">MANES_03G105200v8</name>
</gene>
<protein>
    <submittedName>
        <fullName evidence="2">Uncharacterized protein</fullName>
    </submittedName>
</protein>